<evidence type="ECO:0000313" key="2">
    <source>
        <dbReference type="EMBL" id="CBH14377.1"/>
    </source>
</evidence>
<evidence type="ECO:0000313" key="3">
    <source>
        <dbReference type="Proteomes" id="UP000002316"/>
    </source>
</evidence>
<feature type="compositionally biased region" description="Polar residues" evidence="1">
    <location>
        <begin position="197"/>
        <end position="206"/>
    </location>
</feature>
<feature type="compositionally biased region" description="Basic and acidic residues" evidence="1">
    <location>
        <begin position="217"/>
        <end position="228"/>
    </location>
</feature>
<proteinExistence type="predicted"/>
<feature type="compositionally biased region" description="Polar residues" evidence="1">
    <location>
        <begin position="13"/>
        <end position="30"/>
    </location>
</feature>
<feature type="region of interest" description="Disordered" evidence="1">
    <location>
        <begin position="195"/>
        <end position="228"/>
    </location>
</feature>
<feature type="region of interest" description="Disordered" evidence="1">
    <location>
        <begin position="463"/>
        <end position="485"/>
    </location>
</feature>
<dbReference type="GeneID" id="23860468"/>
<protein>
    <submittedName>
        <fullName evidence="2">T. brucei spp.-specific protein</fullName>
    </submittedName>
</protein>
<feature type="region of interest" description="Disordered" evidence="1">
    <location>
        <begin position="369"/>
        <end position="389"/>
    </location>
</feature>
<dbReference type="RefSeq" id="XP_011776643.1">
    <property type="nucleotide sequence ID" value="XM_011778341.1"/>
</dbReference>
<dbReference type="VEuPathDB" id="TriTrypDB:Tbg972.9.4530"/>
<feature type="compositionally biased region" description="Basic residues" evidence="1">
    <location>
        <begin position="329"/>
        <end position="342"/>
    </location>
</feature>
<feature type="compositionally biased region" description="Polar residues" evidence="1">
    <location>
        <begin position="263"/>
        <end position="284"/>
    </location>
</feature>
<dbReference type="KEGG" id="tbg:TbgDal_IX4530"/>
<feature type="region of interest" description="Disordered" evidence="1">
    <location>
        <begin position="124"/>
        <end position="147"/>
    </location>
</feature>
<feature type="region of interest" description="Disordered" evidence="1">
    <location>
        <begin position="263"/>
        <end position="348"/>
    </location>
</feature>
<feature type="region of interest" description="Disordered" evidence="1">
    <location>
        <begin position="1"/>
        <end position="34"/>
    </location>
</feature>
<evidence type="ECO:0000256" key="1">
    <source>
        <dbReference type="SAM" id="MobiDB-lite"/>
    </source>
</evidence>
<sequence>MSPFEQQRPRSQKCGTARTSSNKGTNSQPSPALLASRPLANVIQHHLQQNLSRTPRPNVMETRVTPPFSVESTPGGRDVGSRRTDMRVHTGHAAVDSSSLAAAYAPYSGATLTSTLWENNARDETLGSPLHTSRMRDPTRHCSEDEESRGNLDIMRVGYLGTCAHVAAELPNIHRNPDQPTAFVGKNAPVVTERNDLSVSGYSRSDSVVKKSPTKNKKTDKTPPKKDSTRIWWGFDSYRFGSESGCGSPEVVRQCLPNLTGVGSQASKEAPGPQTTVAPSNTTPAVELPNALRTTTANSTRTSKKVKYAPADQPSVDDRSVEEVQTSVNKRRTSLQRSKKTKSGSSQLEEDAAFLAPVAQTPSLNVKRLPSAKEKRKDVSSANPRMPPCTALHSSAFDETSQMLQHCGNSTTSSGRKKNIEENDIKTHGLDVLRMSTSVSGDFLSLCGSRSNSAVRQLFMLLNGEGDHESNDLSRTNSANGARKR</sequence>
<name>C9ZY78_TRYB9</name>
<gene>
    <name evidence="2" type="ORF">TbgDal_IX4530</name>
</gene>
<feature type="compositionally biased region" description="Basic and acidic residues" evidence="1">
    <location>
        <begin position="134"/>
        <end position="143"/>
    </location>
</feature>
<accession>C9ZY78</accession>
<feature type="compositionally biased region" description="Polar residues" evidence="1">
    <location>
        <begin position="292"/>
        <end position="301"/>
    </location>
</feature>
<feature type="compositionally biased region" description="Polar residues" evidence="1">
    <location>
        <begin position="473"/>
        <end position="485"/>
    </location>
</feature>
<dbReference type="EMBL" id="FN554972">
    <property type="protein sequence ID" value="CBH14377.1"/>
    <property type="molecule type" value="Genomic_DNA"/>
</dbReference>
<organism evidence="2 3">
    <name type="scientific">Trypanosoma brucei gambiense (strain MHOM/CI/86/DAL972)</name>
    <dbReference type="NCBI Taxonomy" id="679716"/>
    <lineage>
        <taxon>Eukaryota</taxon>
        <taxon>Discoba</taxon>
        <taxon>Euglenozoa</taxon>
        <taxon>Kinetoplastea</taxon>
        <taxon>Metakinetoplastina</taxon>
        <taxon>Trypanosomatida</taxon>
        <taxon>Trypanosomatidae</taxon>
        <taxon>Trypanosoma</taxon>
    </lineage>
</organism>
<dbReference type="Proteomes" id="UP000002316">
    <property type="component" value="Chromosome 9"/>
</dbReference>
<dbReference type="AlphaFoldDB" id="C9ZY78"/>
<reference evidence="3" key="1">
    <citation type="journal article" date="2010" name="PLoS Negl. Trop. Dis.">
        <title>The genome sequence of Trypanosoma brucei gambiense, causative agent of chronic human african trypanosomiasis.</title>
        <authorList>
            <person name="Jackson A.P."/>
            <person name="Sanders M."/>
            <person name="Berry A."/>
            <person name="McQuillan J."/>
            <person name="Aslett M.A."/>
            <person name="Quail M.A."/>
            <person name="Chukualim B."/>
            <person name="Capewell P."/>
            <person name="MacLeod A."/>
            <person name="Melville S.E."/>
            <person name="Gibson W."/>
            <person name="Barry J.D."/>
            <person name="Berriman M."/>
            <person name="Hertz-Fowler C."/>
        </authorList>
    </citation>
    <scope>NUCLEOTIDE SEQUENCE [LARGE SCALE GENOMIC DNA]</scope>
    <source>
        <strain evidence="3">MHOM/CI/86/DAL972</strain>
    </source>
</reference>
<feature type="region of interest" description="Disordered" evidence="1">
    <location>
        <begin position="48"/>
        <end position="83"/>
    </location>
</feature>